<accession>A0ABZ2H0W0</accession>
<keyword evidence="5 7" id="KW-0689">Ribosomal protein</keyword>
<dbReference type="SUPFAM" id="SSF46906">
    <property type="entry name" value="Ribosomal protein L11, C-terminal domain"/>
    <property type="match status" value="1"/>
</dbReference>
<reference evidence="12" key="1">
    <citation type="submission" date="2023-09" db="EMBL/GenBank/DDBJ databases">
        <title>Genomes of two closely related lineages of the louse Polyplax serrata with different host specificities.</title>
        <authorList>
            <person name="Martinu J."/>
            <person name="Tarabai H."/>
            <person name="Stefka J."/>
            <person name="Hypsa V."/>
        </authorList>
    </citation>
    <scope>NUCLEOTIDE SEQUENCE [LARGE SCALE GENOMIC DNA]</scope>
    <source>
        <strain evidence="12">98ZLc_SE</strain>
    </source>
</reference>
<comment type="PTM">
    <text evidence="7 9">One or more lysine residues are methylated.</text>
</comment>
<dbReference type="InterPro" id="IPR036796">
    <property type="entry name" value="Ribosomal_uL11_N_sf"/>
</dbReference>
<dbReference type="RefSeq" id="WP_338516284.1">
    <property type="nucleotide sequence ID" value="NZ_CP135137.1"/>
</dbReference>
<keyword evidence="6 7" id="KW-0687">Ribonucleoprotein</keyword>
<dbReference type="InterPro" id="IPR006519">
    <property type="entry name" value="Ribosomal_uL11_bac-typ"/>
</dbReference>
<keyword evidence="4 7" id="KW-0694">RNA-binding</keyword>
<dbReference type="InterPro" id="IPR020785">
    <property type="entry name" value="Ribosomal_uL11_CS"/>
</dbReference>
<evidence type="ECO:0000256" key="5">
    <source>
        <dbReference type="ARBA" id="ARBA00022980"/>
    </source>
</evidence>
<feature type="domain" description="Large ribosomal subunit protein uL11 C-terminal" evidence="10">
    <location>
        <begin position="72"/>
        <end position="140"/>
    </location>
</feature>
<dbReference type="InterPro" id="IPR020783">
    <property type="entry name" value="Ribosomal_uL11_C"/>
</dbReference>
<dbReference type="Pfam" id="PF00298">
    <property type="entry name" value="Ribosomal_L11"/>
    <property type="match status" value="1"/>
</dbReference>
<dbReference type="Pfam" id="PF03946">
    <property type="entry name" value="Ribosomal_L11_N"/>
    <property type="match status" value="1"/>
</dbReference>
<dbReference type="PANTHER" id="PTHR11661">
    <property type="entry name" value="60S RIBOSOMAL PROTEIN L12"/>
    <property type="match status" value="1"/>
</dbReference>
<dbReference type="NCBIfam" id="TIGR01632">
    <property type="entry name" value="L11_bact"/>
    <property type="match status" value="1"/>
</dbReference>
<evidence type="ECO:0000256" key="6">
    <source>
        <dbReference type="ARBA" id="ARBA00023274"/>
    </source>
</evidence>
<dbReference type="PANTHER" id="PTHR11661:SF1">
    <property type="entry name" value="LARGE RIBOSOMAL SUBUNIT PROTEIN UL11M"/>
    <property type="match status" value="1"/>
</dbReference>
<keyword evidence="3 7" id="KW-0699">rRNA-binding</keyword>
<dbReference type="SMART" id="SM00649">
    <property type="entry name" value="RL11"/>
    <property type="match status" value="1"/>
</dbReference>
<feature type="domain" description="Large ribosomal subunit protein uL11 N-terminal" evidence="11">
    <location>
        <begin position="9"/>
        <end position="67"/>
    </location>
</feature>
<comment type="function">
    <text evidence="7 9">Forms part of the ribosomal stalk which helps the ribosome interact with GTP-bound translation factors.</text>
</comment>
<proteinExistence type="inferred from homology"/>
<evidence type="ECO:0000256" key="7">
    <source>
        <dbReference type="HAMAP-Rule" id="MF_00736"/>
    </source>
</evidence>
<dbReference type="PROSITE" id="PS00359">
    <property type="entry name" value="RIBOSOMAL_L11"/>
    <property type="match status" value="1"/>
</dbReference>
<gene>
    <name evidence="7 12" type="primary">rplK</name>
    <name evidence="12" type="ORF">RQL39_00840</name>
</gene>
<evidence type="ECO:0000256" key="1">
    <source>
        <dbReference type="ARBA" id="ARBA00010537"/>
    </source>
</evidence>
<dbReference type="EMBL" id="CP135137">
    <property type="protein sequence ID" value="WWR11783.1"/>
    <property type="molecule type" value="Genomic_DNA"/>
</dbReference>
<dbReference type="CDD" id="cd00349">
    <property type="entry name" value="Ribosomal_L11"/>
    <property type="match status" value="1"/>
</dbReference>
<comment type="similarity">
    <text evidence="1 7 8">Belongs to the universal ribosomal protein uL11 family.</text>
</comment>
<keyword evidence="2 7" id="KW-0488">Methylation</keyword>
<dbReference type="Gene3D" id="3.30.1550.10">
    <property type="entry name" value="Ribosomal protein L11/L12, N-terminal domain"/>
    <property type="match status" value="1"/>
</dbReference>
<evidence type="ECO:0000256" key="8">
    <source>
        <dbReference type="RuleBase" id="RU003978"/>
    </source>
</evidence>
<keyword evidence="13" id="KW-1185">Reference proteome</keyword>
<name>A0ABZ2H0W0_9GAMM</name>
<dbReference type="Proteomes" id="UP001368618">
    <property type="component" value="Chromosome"/>
</dbReference>
<evidence type="ECO:0000259" key="10">
    <source>
        <dbReference type="Pfam" id="PF00298"/>
    </source>
</evidence>
<dbReference type="InterPro" id="IPR036769">
    <property type="entry name" value="Ribosomal_uL11_C_sf"/>
</dbReference>
<evidence type="ECO:0000256" key="9">
    <source>
        <dbReference type="RuleBase" id="RU003979"/>
    </source>
</evidence>
<sequence>MLKNIESIVKLQIPAGKATPAPPVGPALGQHRVNIVEFCKKFNESTKSMKLGLIVPVVIKVYSDRSFDYMIKSPPVSILIKEELGIDKGSDSSNSRKVGSLSYIQLKKIAIIKMNDLTASNLQSAINCIKGTAKSMGIDIEKNLN</sequence>
<dbReference type="SUPFAM" id="SSF54747">
    <property type="entry name" value="Ribosomal L11/L12e N-terminal domain"/>
    <property type="match status" value="1"/>
</dbReference>
<evidence type="ECO:0000259" key="11">
    <source>
        <dbReference type="Pfam" id="PF03946"/>
    </source>
</evidence>
<evidence type="ECO:0000256" key="3">
    <source>
        <dbReference type="ARBA" id="ARBA00022730"/>
    </source>
</evidence>
<comment type="subunit">
    <text evidence="7">Part of the ribosomal stalk of the 50S ribosomal subunit. Interacts with L10 and the large rRNA to form the base of the stalk. L10 forms an elongated spine to which L12 dimers bind in a sequential fashion forming a multimeric L10(L12)X complex.</text>
</comment>
<evidence type="ECO:0000256" key="2">
    <source>
        <dbReference type="ARBA" id="ARBA00022481"/>
    </source>
</evidence>
<dbReference type="HAMAP" id="MF_00736">
    <property type="entry name" value="Ribosomal_uL11"/>
    <property type="match status" value="1"/>
</dbReference>
<protein>
    <recommendedName>
        <fullName evidence="7">Large ribosomal subunit protein uL11</fullName>
    </recommendedName>
</protein>
<evidence type="ECO:0000313" key="12">
    <source>
        <dbReference type="EMBL" id="WWR11783.1"/>
    </source>
</evidence>
<dbReference type="InterPro" id="IPR020784">
    <property type="entry name" value="Ribosomal_uL11_N"/>
</dbReference>
<dbReference type="GO" id="GO:0005840">
    <property type="term" value="C:ribosome"/>
    <property type="evidence" value="ECO:0007669"/>
    <property type="project" value="UniProtKB-KW"/>
</dbReference>
<dbReference type="Gene3D" id="1.10.10.250">
    <property type="entry name" value="Ribosomal protein L11, C-terminal domain"/>
    <property type="match status" value="1"/>
</dbReference>
<evidence type="ECO:0000313" key="13">
    <source>
        <dbReference type="Proteomes" id="UP001368618"/>
    </source>
</evidence>
<evidence type="ECO:0000256" key="4">
    <source>
        <dbReference type="ARBA" id="ARBA00022884"/>
    </source>
</evidence>
<organism evidence="12 13">
    <name type="scientific">Candidatus Legionella polyplacis</name>
    <dbReference type="NCBI Taxonomy" id="2005262"/>
    <lineage>
        <taxon>Bacteria</taxon>
        <taxon>Pseudomonadati</taxon>
        <taxon>Pseudomonadota</taxon>
        <taxon>Gammaproteobacteria</taxon>
        <taxon>Legionellales</taxon>
        <taxon>Legionellaceae</taxon>
        <taxon>Legionella</taxon>
    </lineage>
</organism>
<dbReference type="InterPro" id="IPR000911">
    <property type="entry name" value="Ribosomal_uL11"/>
</dbReference>